<dbReference type="Proteomes" id="UP001221898">
    <property type="component" value="Unassembled WGS sequence"/>
</dbReference>
<dbReference type="AlphaFoldDB" id="A0AAD7TDK2"/>
<evidence type="ECO:0000313" key="1">
    <source>
        <dbReference type="EMBL" id="KAJ8418982.1"/>
    </source>
</evidence>
<evidence type="ECO:0000313" key="2">
    <source>
        <dbReference type="Proteomes" id="UP001221898"/>
    </source>
</evidence>
<keyword evidence="2" id="KW-1185">Reference proteome</keyword>
<gene>
    <name evidence="1" type="ORF">AAFF_G00004810</name>
</gene>
<protein>
    <submittedName>
        <fullName evidence="1">Uncharacterized protein</fullName>
    </submittedName>
</protein>
<dbReference type="EMBL" id="JAINUG010000001">
    <property type="protein sequence ID" value="KAJ8418982.1"/>
    <property type="molecule type" value="Genomic_DNA"/>
</dbReference>
<comment type="caution">
    <text evidence="1">The sequence shown here is derived from an EMBL/GenBank/DDBJ whole genome shotgun (WGS) entry which is preliminary data.</text>
</comment>
<sequence>MFATASRESWEYRVALWAGVTPLFLAAAVDLCSRHPGVLRTEQHDIPPSIPLSQASDRPTSCLFSREVCPVVVSQRNRENGPTSVESTGSFEVLKNNRVSDSTVIISIATTSSYSISPLDPLIHCEKPSFSPA</sequence>
<name>A0AAD7TDK2_9TELE</name>
<reference evidence="1" key="1">
    <citation type="journal article" date="2023" name="Science">
        <title>Genome structures resolve the early diversification of teleost fishes.</title>
        <authorList>
            <person name="Parey E."/>
            <person name="Louis A."/>
            <person name="Montfort J."/>
            <person name="Bouchez O."/>
            <person name="Roques C."/>
            <person name="Iampietro C."/>
            <person name="Lluch J."/>
            <person name="Castinel A."/>
            <person name="Donnadieu C."/>
            <person name="Desvignes T."/>
            <person name="Floi Bucao C."/>
            <person name="Jouanno E."/>
            <person name="Wen M."/>
            <person name="Mejri S."/>
            <person name="Dirks R."/>
            <person name="Jansen H."/>
            <person name="Henkel C."/>
            <person name="Chen W.J."/>
            <person name="Zahm M."/>
            <person name="Cabau C."/>
            <person name="Klopp C."/>
            <person name="Thompson A.W."/>
            <person name="Robinson-Rechavi M."/>
            <person name="Braasch I."/>
            <person name="Lecointre G."/>
            <person name="Bobe J."/>
            <person name="Postlethwait J.H."/>
            <person name="Berthelot C."/>
            <person name="Roest Crollius H."/>
            <person name="Guiguen Y."/>
        </authorList>
    </citation>
    <scope>NUCLEOTIDE SEQUENCE</scope>
    <source>
        <strain evidence="1">NC1722</strain>
    </source>
</reference>
<organism evidence="1 2">
    <name type="scientific">Aldrovandia affinis</name>
    <dbReference type="NCBI Taxonomy" id="143900"/>
    <lineage>
        <taxon>Eukaryota</taxon>
        <taxon>Metazoa</taxon>
        <taxon>Chordata</taxon>
        <taxon>Craniata</taxon>
        <taxon>Vertebrata</taxon>
        <taxon>Euteleostomi</taxon>
        <taxon>Actinopterygii</taxon>
        <taxon>Neopterygii</taxon>
        <taxon>Teleostei</taxon>
        <taxon>Notacanthiformes</taxon>
        <taxon>Halosauridae</taxon>
        <taxon>Aldrovandia</taxon>
    </lineage>
</organism>
<proteinExistence type="predicted"/>
<accession>A0AAD7TDK2</accession>